<feature type="transmembrane region" description="Helical" evidence="2">
    <location>
        <begin position="761"/>
        <end position="780"/>
    </location>
</feature>
<feature type="transmembrane region" description="Helical" evidence="2">
    <location>
        <begin position="729"/>
        <end position="749"/>
    </location>
</feature>
<feature type="transmembrane region" description="Helical" evidence="2">
    <location>
        <begin position="665"/>
        <end position="686"/>
    </location>
</feature>
<dbReference type="Proteomes" id="UP001239462">
    <property type="component" value="Unassembled WGS sequence"/>
</dbReference>
<organism evidence="3 4">
    <name type="scientific">Roseiconus lacunae</name>
    <dbReference type="NCBI Taxonomy" id="2605694"/>
    <lineage>
        <taxon>Bacteria</taxon>
        <taxon>Pseudomonadati</taxon>
        <taxon>Planctomycetota</taxon>
        <taxon>Planctomycetia</taxon>
        <taxon>Pirellulales</taxon>
        <taxon>Pirellulaceae</taxon>
        <taxon>Roseiconus</taxon>
    </lineage>
</organism>
<feature type="transmembrane region" description="Helical" evidence="2">
    <location>
        <begin position="1595"/>
        <end position="1615"/>
    </location>
</feature>
<feature type="transmembrane region" description="Helical" evidence="2">
    <location>
        <begin position="1918"/>
        <end position="1938"/>
    </location>
</feature>
<accession>A0ABT7PQ94</accession>
<feature type="transmembrane region" description="Helical" evidence="2">
    <location>
        <begin position="1232"/>
        <end position="1250"/>
    </location>
</feature>
<feature type="transmembrane region" description="Helical" evidence="2">
    <location>
        <begin position="982"/>
        <end position="1011"/>
    </location>
</feature>
<feature type="transmembrane region" description="Helical" evidence="2">
    <location>
        <begin position="606"/>
        <end position="627"/>
    </location>
</feature>
<feature type="transmembrane region" description="Helical" evidence="2">
    <location>
        <begin position="1837"/>
        <end position="1858"/>
    </location>
</feature>
<feature type="transmembrane region" description="Helical" evidence="2">
    <location>
        <begin position="951"/>
        <end position="970"/>
    </location>
</feature>
<feature type="transmembrane region" description="Helical" evidence="2">
    <location>
        <begin position="1396"/>
        <end position="1415"/>
    </location>
</feature>
<feature type="transmembrane region" description="Helical" evidence="2">
    <location>
        <begin position="238"/>
        <end position="260"/>
    </location>
</feature>
<feature type="transmembrane region" description="Helical" evidence="2">
    <location>
        <begin position="1969"/>
        <end position="1990"/>
    </location>
</feature>
<keyword evidence="2" id="KW-0812">Transmembrane</keyword>
<feature type="transmembrane region" description="Helical" evidence="2">
    <location>
        <begin position="1256"/>
        <end position="1274"/>
    </location>
</feature>
<feature type="transmembrane region" description="Helical" evidence="2">
    <location>
        <begin position="926"/>
        <end position="945"/>
    </location>
</feature>
<feature type="transmembrane region" description="Helical" evidence="2">
    <location>
        <begin position="480"/>
        <end position="499"/>
    </location>
</feature>
<feature type="transmembrane region" description="Helical" evidence="2">
    <location>
        <begin position="1736"/>
        <end position="1753"/>
    </location>
</feature>
<feature type="transmembrane region" description="Helical" evidence="2">
    <location>
        <begin position="1943"/>
        <end position="1963"/>
    </location>
</feature>
<feature type="transmembrane region" description="Helical" evidence="2">
    <location>
        <begin position="1422"/>
        <end position="1440"/>
    </location>
</feature>
<feature type="transmembrane region" description="Helical" evidence="2">
    <location>
        <begin position="544"/>
        <end position="566"/>
    </location>
</feature>
<feature type="transmembrane region" description="Helical" evidence="2">
    <location>
        <begin position="6"/>
        <end position="33"/>
    </location>
</feature>
<feature type="transmembrane region" description="Helical" evidence="2">
    <location>
        <begin position="1535"/>
        <end position="1553"/>
    </location>
</feature>
<feature type="transmembrane region" description="Helical" evidence="2">
    <location>
        <begin position="359"/>
        <end position="379"/>
    </location>
</feature>
<feature type="transmembrane region" description="Helical" evidence="2">
    <location>
        <begin position="1294"/>
        <end position="1313"/>
    </location>
</feature>
<evidence type="ECO:0000256" key="2">
    <source>
        <dbReference type="SAM" id="Phobius"/>
    </source>
</evidence>
<feature type="transmembrane region" description="Helical" evidence="2">
    <location>
        <begin position="391"/>
        <end position="416"/>
    </location>
</feature>
<feature type="transmembrane region" description="Helical" evidence="2">
    <location>
        <begin position="1565"/>
        <end position="1583"/>
    </location>
</feature>
<feature type="transmembrane region" description="Helical" evidence="2">
    <location>
        <begin position="578"/>
        <end position="600"/>
    </location>
</feature>
<feature type="transmembrane region" description="Helical" evidence="2">
    <location>
        <begin position="1143"/>
        <end position="1160"/>
    </location>
</feature>
<dbReference type="EMBL" id="JASZZN010000024">
    <property type="protein sequence ID" value="MDM4018674.1"/>
    <property type="molecule type" value="Genomic_DNA"/>
</dbReference>
<feature type="region of interest" description="Disordered" evidence="1">
    <location>
        <begin position="92"/>
        <end position="135"/>
    </location>
</feature>
<feature type="transmembrane region" description="Helical" evidence="2">
    <location>
        <begin position="1706"/>
        <end position="1724"/>
    </location>
</feature>
<feature type="transmembrane region" description="Helical" evidence="2">
    <location>
        <begin position="211"/>
        <end position="232"/>
    </location>
</feature>
<gene>
    <name evidence="3" type="ORF">QTN89_24690</name>
</gene>
<feature type="transmembrane region" description="Helical" evidence="2">
    <location>
        <begin position="634"/>
        <end position="653"/>
    </location>
</feature>
<feature type="transmembrane region" description="Helical" evidence="2">
    <location>
        <begin position="1627"/>
        <end position="1646"/>
    </location>
</feature>
<feature type="transmembrane region" description="Helical" evidence="2">
    <location>
        <begin position="1082"/>
        <end position="1102"/>
    </location>
</feature>
<keyword evidence="2" id="KW-0472">Membrane</keyword>
<reference evidence="3 4" key="1">
    <citation type="submission" date="2023-06" db="EMBL/GenBank/DDBJ databases">
        <title>Roseiconus lacunae JC819 isolated from Gulf of Mannar region, Tamil Nadu.</title>
        <authorList>
            <person name="Pk S."/>
            <person name="Ch S."/>
            <person name="Ch V.R."/>
        </authorList>
    </citation>
    <scope>NUCLEOTIDE SEQUENCE [LARGE SCALE GENOMIC DNA]</scope>
    <source>
        <strain evidence="3 4">JC819</strain>
    </source>
</reference>
<feature type="compositionally biased region" description="Polar residues" evidence="1">
    <location>
        <begin position="111"/>
        <end position="125"/>
    </location>
</feature>
<proteinExistence type="predicted"/>
<keyword evidence="4" id="KW-1185">Reference proteome</keyword>
<feature type="transmembrane region" description="Helical" evidence="2">
    <location>
        <begin position="1049"/>
        <end position="1070"/>
    </location>
</feature>
<feature type="transmembrane region" description="Helical" evidence="2">
    <location>
        <begin position="332"/>
        <end position="353"/>
    </location>
</feature>
<feature type="transmembrane region" description="Helical" evidence="2">
    <location>
        <begin position="1363"/>
        <end position="1384"/>
    </location>
</feature>
<evidence type="ECO:0008006" key="5">
    <source>
        <dbReference type="Google" id="ProtNLM"/>
    </source>
</evidence>
<feature type="transmembrane region" description="Helical" evidence="2">
    <location>
        <begin position="698"/>
        <end position="717"/>
    </location>
</feature>
<feature type="transmembrane region" description="Helical" evidence="2">
    <location>
        <begin position="897"/>
        <end position="914"/>
    </location>
</feature>
<protein>
    <recommendedName>
        <fullName evidence="5">DUF2157 domain-containing protein</fullName>
    </recommendedName>
</protein>
<feature type="transmembrane region" description="Helical" evidence="2">
    <location>
        <begin position="858"/>
        <end position="877"/>
    </location>
</feature>
<feature type="transmembrane region" description="Helical" evidence="2">
    <location>
        <begin position="1023"/>
        <end position="1042"/>
    </location>
</feature>
<keyword evidence="2" id="KW-1133">Transmembrane helix</keyword>
<feature type="transmembrane region" description="Helical" evidence="2">
    <location>
        <begin position="1197"/>
        <end position="1220"/>
    </location>
</feature>
<comment type="caution">
    <text evidence="3">The sequence shown here is derived from an EMBL/GenBank/DDBJ whole genome shotgun (WGS) entry which is preliminary data.</text>
</comment>
<dbReference type="RefSeq" id="WP_289166565.1">
    <property type="nucleotide sequence ID" value="NZ_JASZZN010000024.1"/>
</dbReference>
<sequence>MEVLLGLAFFWAVITLVGHLSWVIVATVVRLIFKPAELLSQVDQTPPFDQSRTVDADVAATHRVISRLAGRAIISPEIAQTWRGHLRQLSRPATHAVSAAQPNVEHGTGQQGPIPQKTSQQSVNPEASDLGLGDGMVSSTRLPTSKPIPTLPHRSVPVAHAASAESFGDAPVIELSEASVPTSSVPVSIKAKAGRSIGEMLADHNIRWGELIAGILIVVCSIGLVVSLWKTIEQMHRVVPSLIFMAGNVSICLAGLYTLFRWKLQSSSRATLVIGLLLVPLGILAGLSTDGIETSTVLLNDPITVAAIVGCGAIYIALIWVVAKALVGRDKALAMTVGIAGTSIVLPFLPAASRTLESGAGWVAIGGSVAVAMMIWLLGRSTPRHRSIGSAGRNAMVVAGTAFSLIVMTAYAAFLMRGTSNGWLALADATLPGFVLLASLSIDLVRHRRRPQLSLATRVFAILFLGGAMVVIVPSMQSMAWLWAWAVSFSMTAIVASLISRKFDWFAVALAPIGIAAVVCSPMLGDLQWETTNLWRKLIGGESMLVATVVAVIHVLALAGLAWRRAVSIQTICRDQPVFAGAAAIWFAYSAVVATLLVVLPEAWMGVVPALSVSLGLFIASIAGVWMLRSTRQLVAATSLTIGATVGFWMSLLKPIQLGQPWPGVTPLIVTLITSTITLLLVGEYWQTRRSRMRSLRLASSGLAVAGAIIGLTAWGVGEPFLIDPSNGVWLATGTTVLSAAVLSLVGFGDRLTALLLASRLSFVSAVSIVCVHFYSPWLFDSEQLRQGHAWWAWSVVIAGTAICFSIRTVFLRWVSSVPLEPGKDAQRSPVSVWLHDRFSWYRPNESAWDWRSEQTSVTVAVSLIGIAALYTYGQLLVEGWLTMDARMVDSVGQIDLVLPLVAFGVSAVCLGIRQLGGLADTNERMIGNATGMASLIGWGCVMVAELTLAQHAWQVISATSLMAIVLVVIDGWSATKGRFRWLAVPSGVLTTIGFLFIGVSSAGLLGPYWWTPIVEQGRIDSSVVAMIAVWWAIASLAFAFFDHRKPQPLVGVLSGLLVPMIVVLMSPVIRSEPWFDWDGSVWTAQIAGIAGGMSAMVTWAVGLRSRSALRTSVLVCTTIGITNAIAVILSALGLSIAWQGHSVWGMALTAMAVGLWFGVDRIVELKLRLTVPWEVIALLISGHLAYLLAASPIEGISVSLALHITWIVIAGVWTVLWIWPGDRAVSRFGRYQSAVLLVMTTLLCLIQGSARIDALVGWLGCVIAVVLTTRYAFGWQNCGASPAALSRRSTVFCRAFSSYSLTVGTVLTVWLVESWQYSSLAILTWALVWVCAVMLVWRIVVPDRSDVAVSTRPRRLLAEREASLLVLVVVFYEVMLQVQNANFFRDSLAVLDRWAWLRFVIVTLAGTSLVTRCFRRGVIEVGVLTILLGLASTMIRIVPEQSANLPNSLSVIVLGTSLAFAMMAFWSAGTATLLNRLIELQHRWIGREVTSGENRSRLSVQNWADGLIRCGALVVLAQLGICLLLLVGYNAQPVTRITICGIVVMAIAAAELAQRSRVQRLRDVAIGLGFIAIGMWSSTAVADQTLPLWELPARWFVAWVLVAAITGVVIPRFLSKANFDNWQPVIRRAIITASCLALASLLAMLVQEIQIRLAEQTGLLSRPLYLGVAVILGMLTGLATFVAIVSGPGFRYREIWHLSDRQRQVFIVAAQAIGGLTWFHLFLCKSPLASLGLRAYWPYIVMALSFISVAVTEWARRRDDEVLSATLKQTALFLPLIPVLGFWLSGSTMIGFVGESEGGSAWTFIQSHVSYQALLIAAAFYYGVVSVIWKSHRSRLVSIVLANVALWVVLIQVPGWGFLAHPQAWLIPPAVCVLYLVHRYRDELGRETTEAIRYATMLTIYVSSSADMLIQGIGTTIAGPIVLITLALLGAVAGVVLRVRPFLYLGTSFVLLGVTSMVWHAGQQIDAVWPWWVFGIGTGVSLMVGLMALEKNKPQLKQLASTMQQWDT</sequence>
<feature type="transmembrane region" description="Helical" evidence="2">
    <location>
        <begin position="1773"/>
        <end position="1795"/>
    </location>
</feature>
<feature type="transmembrane region" description="Helical" evidence="2">
    <location>
        <begin position="303"/>
        <end position="323"/>
    </location>
</feature>
<feature type="transmembrane region" description="Helical" evidence="2">
    <location>
        <begin position="1172"/>
        <end position="1191"/>
    </location>
</feature>
<feature type="transmembrane region" description="Helical" evidence="2">
    <location>
        <begin position="1810"/>
        <end position="1830"/>
    </location>
</feature>
<evidence type="ECO:0000256" key="1">
    <source>
        <dbReference type="SAM" id="MobiDB-lite"/>
    </source>
</evidence>
<feature type="transmembrane region" description="Helical" evidence="2">
    <location>
        <begin position="422"/>
        <end position="443"/>
    </location>
</feature>
<feature type="transmembrane region" description="Helical" evidence="2">
    <location>
        <begin position="1114"/>
        <end position="1137"/>
    </location>
</feature>
<feature type="transmembrane region" description="Helical" evidence="2">
    <location>
        <begin position="792"/>
        <end position="811"/>
    </location>
</feature>
<evidence type="ECO:0000313" key="4">
    <source>
        <dbReference type="Proteomes" id="UP001239462"/>
    </source>
</evidence>
<feature type="transmembrane region" description="Helical" evidence="2">
    <location>
        <begin position="455"/>
        <end position="474"/>
    </location>
</feature>
<feature type="transmembrane region" description="Helical" evidence="2">
    <location>
        <begin position="506"/>
        <end position="524"/>
    </location>
</feature>
<name>A0ABT7PQ94_9BACT</name>
<evidence type="ECO:0000313" key="3">
    <source>
        <dbReference type="EMBL" id="MDM4018674.1"/>
    </source>
</evidence>
<feature type="transmembrane region" description="Helical" evidence="2">
    <location>
        <begin position="1666"/>
        <end position="1686"/>
    </location>
</feature>
<feature type="transmembrane region" description="Helical" evidence="2">
    <location>
        <begin position="1452"/>
        <end position="1475"/>
    </location>
</feature>
<feature type="transmembrane region" description="Helical" evidence="2">
    <location>
        <begin position="272"/>
        <end position="291"/>
    </location>
</feature>
<feature type="transmembrane region" description="Helical" evidence="2">
    <location>
        <begin position="1507"/>
        <end position="1529"/>
    </location>
</feature>
<feature type="transmembrane region" description="Helical" evidence="2">
    <location>
        <begin position="1319"/>
        <end position="1342"/>
    </location>
</feature>